<reference evidence="4 5" key="1">
    <citation type="submission" date="2021-03" db="EMBL/GenBank/DDBJ databases">
        <authorList>
            <person name="So Y."/>
        </authorList>
    </citation>
    <scope>NUCLEOTIDE SEQUENCE [LARGE SCALE GENOMIC DNA]</scope>
    <source>
        <strain evidence="4 5">SSH11</strain>
    </source>
</reference>
<sequence>MAETLWWQHGVVYQIYPRSFQDSDGDGIGDLAGIRQRLDHLCWLGVDAAWISPVFPSPMADFGYDVSDYCGIAPLFGSIADMDRLIGEAHERGLKVILDFVPNHSSDQHPWFLESRSSRDNPRRDWYIWRDPAPDGGPPNNWLANFGGSGWEFDPSTGQYYFHSFLKEQPDLNWRNPAVREAMYDALRFWLDRGVDGFRVDVIWLLVKDDQFRDNPPNPAWQPHEAGIGQLLQLYSADRPETLEVVEEMRAVLDAYPERVLIGEIYLPIERFVAYYGRDMKGAHLPFNFQLIFAAWNATQIARIVAEYEAALPEGGWPNWVLGNHDQKRIATRVGQAGARLAAMLLLTLRGTPTLYYGDELGLENVPIPPERAQDPWERNEPGLGLGRDPARTPMPWDGTERAGFTTGEPWLPLNHDHAARNVAAAKREPGSLLNLYRRLIALRRAEEALNRGEYRAAHAEGDVLVFERRSAAGDRLLVALNFGKAPARIPLPQDVTQARLLLSTVPAREEAVLRAELDLEGEEGVILALGRA</sequence>
<dbReference type="InterPro" id="IPR017853">
    <property type="entry name" value="GH"/>
</dbReference>
<comment type="similarity">
    <text evidence="1">Belongs to the glycosyl hydrolase 13 family.</text>
</comment>
<dbReference type="InterPro" id="IPR006047">
    <property type="entry name" value="GH13_cat_dom"/>
</dbReference>
<organism evidence="4 5">
    <name type="scientific">Pararoseomonas baculiformis</name>
    <dbReference type="NCBI Taxonomy" id="2820812"/>
    <lineage>
        <taxon>Bacteria</taxon>
        <taxon>Pseudomonadati</taxon>
        <taxon>Pseudomonadota</taxon>
        <taxon>Alphaproteobacteria</taxon>
        <taxon>Acetobacterales</taxon>
        <taxon>Acetobacteraceae</taxon>
        <taxon>Pararoseomonas</taxon>
    </lineage>
</organism>
<dbReference type="InterPro" id="IPR013780">
    <property type="entry name" value="Glyco_hydro_b"/>
</dbReference>
<dbReference type="Pfam" id="PF00128">
    <property type="entry name" value="Alpha-amylase"/>
    <property type="match status" value="1"/>
</dbReference>
<name>A0ABS4ADK2_9PROT</name>
<evidence type="ECO:0000313" key="5">
    <source>
        <dbReference type="Proteomes" id="UP000681594"/>
    </source>
</evidence>
<dbReference type="SMART" id="SM00642">
    <property type="entry name" value="Aamy"/>
    <property type="match status" value="1"/>
</dbReference>
<gene>
    <name evidence="4" type="ORF">J8J14_09760</name>
</gene>
<keyword evidence="5" id="KW-1185">Reference proteome</keyword>
<evidence type="ECO:0000259" key="3">
    <source>
        <dbReference type="SMART" id="SM00642"/>
    </source>
</evidence>
<comment type="caution">
    <text evidence="4">The sequence shown here is derived from an EMBL/GenBank/DDBJ whole genome shotgun (WGS) entry which is preliminary data.</text>
</comment>
<dbReference type="CDD" id="cd11331">
    <property type="entry name" value="AmyAc_OligoGlu_like"/>
    <property type="match status" value="1"/>
</dbReference>
<dbReference type="SUPFAM" id="SSF51445">
    <property type="entry name" value="(Trans)glycosidases"/>
    <property type="match status" value="1"/>
</dbReference>
<dbReference type="EMBL" id="JAGIZB010000007">
    <property type="protein sequence ID" value="MBP0445066.1"/>
    <property type="molecule type" value="Genomic_DNA"/>
</dbReference>
<proteinExistence type="inferred from homology"/>
<evidence type="ECO:0000256" key="2">
    <source>
        <dbReference type="SAM" id="MobiDB-lite"/>
    </source>
</evidence>
<feature type="compositionally biased region" description="Basic and acidic residues" evidence="2">
    <location>
        <begin position="372"/>
        <end position="381"/>
    </location>
</feature>
<dbReference type="Gene3D" id="2.60.40.1180">
    <property type="entry name" value="Golgi alpha-mannosidase II"/>
    <property type="match status" value="1"/>
</dbReference>
<dbReference type="RefSeq" id="WP_209379306.1">
    <property type="nucleotide sequence ID" value="NZ_JAGIZB010000007.1"/>
</dbReference>
<feature type="region of interest" description="Disordered" evidence="2">
    <location>
        <begin position="371"/>
        <end position="395"/>
    </location>
</feature>
<evidence type="ECO:0000256" key="1">
    <source>
        <dbReference type="ARBA" id="ARBA00008061"/>
    </source>
</evidence>
<dbReference type="Proteomes" id="UP000681594">
    <property type="component" value="Unassembled WGS sequence"/>
</dbReference>
<dbReference type="SUPFAM" id="SSF51011">
    <property type="entry name" value="Glycosyl hydrolase domain"/>
    <property type="match status" value="1"/>
</dbReference>
<accession>A0ABS4ADK2</accession>
<dbReference type="Gene3D" id="3.20.20.80">
    <property type="entry name" value="Glycosidases"/>
    <property type="match status" value="2"/>
</dbReference>
<evidence type="ECO:0000313" key="4">
    <source>
        <dbReference type="EMBL" id="MBP0445066.1"/>
    </source>
</evidence>
<dbReference type="PANTHER" id="PTHR10357:SF179">
    <property type="entry name" value="NEUTRAL AND BASIC AMINO ACID TRANSPORT PROTEIN RBAT"/>
    <property type="match status" value="1"/>
</dbReference>
<dbReference type="Pfam" id="PF11941">
    <property type="entry name" value="DUF3459"/>
    <property type="match status" value="1"/>
</dbReference>
<dbReference type="PANTHER" id="PTHR10357">
    <property type="entry name" value="ALPHA-AMYLASE FAMILY MEMBER"/>
    <property type="match status" value="1"/>
</dbReference>
<dbReference type="Gene3D" id="3.90.400.10">
    <property type="entry name" value="Oligo-1,6-glucosidase, Domain 2"/>
    <property type="match status" value="1"/>
</dbReference>
<protein>
    <submittedName>
        <fullName evidence="4">DUF3459 domain-containing protein</fullName>
    </submittedName>
</protein>
<feature type="domain" description="Glycosyl hydrolase family 13 catalytic" evidence="3">
    <location>
        <begin position="14"/>
        <end position="392"/>
    </location>
</feature>
<dbReference type="InterPro" id="IPR022567">
    <property type="entry name" value="DUF3459"/>
</dbReference>
<dbReference type="InterPro" id="IPR045857">
    <property type="entry name" value="O16G_dom_2"/>
</dbReference>